<dbReference type="PROSITE" id="PS50082">
    <property type="entry name" value="WD_REPEATS_2"/>
    <property type="match status" value="1"/>
</dbReference>
<feature type="repeat" description="WD" evidence="1">
    <location>
        <begin position="159"/>
        <end position="199"/>
    </location>
</feature>
<dbReference type="PANTHER" id="PTHR44163:SF1">
    <property type="entry name" value="U3 SMALL NUCLEOLAR RNA-ASSOCIATED PROTEIN 4 HOMOLOG"/>
    <property type="match status" value="1"/>
</dbReference>
<dbReference type="VEuPathDB" id="FungiDB:SCODWIG_00465"/>
<dbReference type="InterPro" id="IPR036322">
    <property type="entry name" value="WD40_repeat_dom_sf"/>
</dbReference>
<dbReference type="Proteomes" id="UP000262825">
    <property type="component" value="Unassembled WGS sequence"/>
</dbReference>
<dbReference type="GO" id="GO:0003723">
    <property type="term" value="F:RNA binding"/>
    <property type="evidence" value="ECO:0007669"/>
    <property type="project" value="TreeGrafter"/>
</dbReference>
<dbReference type="SMART" id="SM00320">
    <property type="entry name" value="WD40"/>
    <property type="match status" value="8"/>
</dbReference>
<dbReference type="InterPro" id="IPR046351">
    <property type="entry name" value="UTP4"/>
</dbReference>
<dbReference type="Pfam" id="PF00400">
    <property type="entry name" value="WD40"/>
    <property type="match status" value="5"/>
</dbReference>
<evidence type="ECO:0000313" key="2">
    <source>
        <dbReference type="EMBL" id="SSD58704.1"/>
    </source>
</evidence>
<keyword evidence="3" id="KW-1185">Reference proteome</keyword>
<dbReference type="GO" id="GO:0034455">
    <property type="term" value="C:t-UTP complex"/>
    <property type="evidence" value="ECO:0007669"/>
    <property type="project" value="TreeGrafter"/>
</dbReference>
<dbReference type="GO" id="GO:0030686">
    <property type="term" value="C:90S preribosome"/>
    <property type="evidence" value="ECO:0007669"/>
    <property type="project" value="InterPro"/>
</dbReference>
<dbReference type="InterPro" id="IPR001680">
    <property type="entry name" value="WD40_rpt"/>
</dbReference>
<evidence type="ECO:0000313" key="3">
    <source>
        <dbReference type="Proteomes" id="UP000262825"/>
    </source>
</evidence>
<dbReference type="InterPro" id="IPR011044">
    <property type="entry name" value="Quino_amine_DH_bsu"/>
</dbReference>
<protein>
    <submittedName>
        <fullName evidence="2">Related to U3 small nucleolar RNA-associated protein 4</fullName>
    </submittedName>
</protein>
<dbReference type="PANTHER" id="PTHR44163">
    <property type="entry name" value="U3 SMALL NUCLEOLAR RNA-ASSOCIATED PROTEIN 4 HOMOLOG"/>
    <property type="match status" value="1"/>
</dbReference>
<dbReference type="AlphaFoldDB" id="A0A376B2J2"/>
<dbReference type="FunFam" id="2.130.10.10:FF:000896">
    <property type="entry name" value="U3 small nucleolar RNA-associated protein 4"/>
    <property type="match status" value="1"/>
</dbReference>
<proteinExistence type="predicted"/>
<evidence type="ECO:0000256" key="1">
    <source>
        <dbReference type="PROSITE-ProRule" id="PRU00221"/>
    </source>
</evidence>
<name>A0A376B2J2_9ASCO</name>
<dbReference type="SUPFAM" id="SSF50978">
    <property type="entry name" value="WD40 repeat-like"/>
    <property type="match status" value="1"/>
</dbReference>
<keyword evidence="1" id="KW-0853">WD repeat</keyword>
<gene>
    <name evidence="2" type="ORF">SCODWIG_00465</name>
</gene>
<organism evidence="2 3">
    <name type="scientific">Saccharomycodes ludwigii</name>
    <dbReference type="NCBI Taxonomy" id="36035"/>
    <lineage>
        <taxon>Eukaryota</taxon>
        <taxon>Fungi</taxon>
        <taxon>Dikarya</taxon>
        <taxon>Ascomycota</taxon>
        <taxon>Saccharomycotina</taxon>
        <taxon>Saccharomycetes</taxon>
        <taxon>Saccharomycodales</taxon>
        <taxon>Saccharomycodaceae</taxon>
        <taxon>Saccharomycodes</taxon>
    </lineage>
</organism>
<accession>A0A376B2J2</accession>
<dbReference type="EMBL" id="UFAJ01000038">
    <property type="protein sequence ID" value="SSD58704.1"/>
    <property type="molecule type" value="Genomic_DNA"/>
</dbReference>
<dbReference type="SUPFAM" id="SSF50969">
    <property type="entry name" value="YVTN repeat-like/Quinoprotein amine dehydrogenase"/>
    <property type="match status" value="1"/>
</dbReference>
<dbReference type="GO" id="GO:0000462">
    <property type="term" value="P:maturation of SSU-rRNA from tricistronic rRNA transcript (SSU-rRNA, 5.8S rRNA, LSU-rRNA)"/>
    <property type="evidence" value="ECO:0007669"/>
    <property type="project" value="InterPro"/>
</dbReference>
<sequence length="761" mass="86333">MTTSNEVLIHRSRFVNFEQGNITSLAFSHNSNVNKITPNDLRLAVGRSDGQIEIWNPRNDWFQELLIPNAAERSIEGLVWCNIPGESLRLFSIGGTTVVTEWDLSTGLPLRNYDCNSGVIWSIAINSSHTKLAVGCDNGNVVIINISGGPGVFEHENILQRQDSRVLTVAWKTDDFVIGGCSDGRIRIWSVKREEYGRLLHTMKVDKSKKESTLIWCVLYLPLRDQIVTGDSTGSVKIWDFKFATLKQSFKPHDVDVLCLATDATNTRIFSAGIDRKIYNFTYEQQNFKNVSNWTISTNRLFHASDVRAMASYQSKGADFLVSGGVEKSIIVSSLTSFADSSYRKLSVVPFKPQTIINEEQRLVCSWKDQVVKIWFIGEDVVTGSNKNYKLVCKLVLKDTENINTCALSKDGQILIVGRLTVTKIFYLHPTSEVLKVTKLDNRFLSSNGCKNIKFIDNTNVILVTPEDEIFMVDLENEEEGATKCFSEFKLPDLNSHKSKISYMDKINLMEVSSKFNSVLITRICGAVDYIDMTTNEVFPIARLTNYITAINFNENRKSIILTTAGNKIYEFNVPKNKKLHDDEGDTEESSLTQWSKANSDFLPVQFSTLKDKCLGIFPDKENRVWFWGNTWLCNFDFSYDIPTSRRKKVSTKRTHDGLTVVNSNNYIYGGGNSQEVDEDEVDEDEDANMDLYMIKAAKVDRPLLNISSDNNNIFYMCEKYKPILYAGRLSAEKNEMIVVEMPTLKSSKTGYYNLPKLKFK</sequence>
<dbReference type="Gene3D" id="2.130.10.10">
    <property type="entry name" value="YVTN repeat-like/Quinoprotein amine dehydrogenase"/>
    <property type="match status" value="2"/>
</dbReference>
<reference evidence="3" key="1">
    <citation type="submission" date="2018-06" db="EMBL/GenBank/DDBJ databases">
        <authorList>
            <person name="Guldener U."/>
        </authorList>
    </citation>
    <scope>NUCLEOTIDE SEQUENCE [LARGE SCALE GENOMIC DNA]</scope>
    <source>
        <strain evidence="3">UTAD17</strain>
    </source>
</reference>
<dbReference type="GO" id="GO:0032040">
    <property type="term" value="C:small-subunit processome"/>
    <property type="evidence" value="ECO:0007669"/>
    <property type="project" value="TreeGrafter"/>
</dbReference>
<dbReference type="InterPro" id="IPR015943">
    <property type="entry name" value="WD40/YVTN_repeat-like_dom_sf"/>
</dbReference>